<feature type="compositionally biased region" description="Basic residues" evidence="2">
    <location>
        <begin position="1893"/>
        <end position="1910"/>
    </location>
</feature>
<proteinExistence type="predicted"/>
<feature type="region of interest" description="Disordered" evidence="2">
    <location>
        <begin position="1743"/>
        <end position="1788"/>
    </location>
</feature>
<dbReference type="InterPro" id="IPR022385">
    <property type="entry name" value="Rhs_assc_core"/>
</dbReference>
<sequence length="1910" mass="203935">MVAGRGLVRVLVGALVLSGVVGVPAGGAAPGVPRVGEKAVPGRVAGRVAVPELAVSRQAVTAAPEVSWDAGPDVVAQPTGDGIVFHARRDGTAEIDYTRFRTAFGGDFATRLRLVEVATGKVLPARNDPANGRVTADVKGPNRPTRGPDGTKVAATPGPLYALTAGAAGEAGSFAPTSLAPSATWAVGVQSGDFAWTYPVQTPPAPGPTPRIALSYSSGVVDGRTASTNNQASWVGEGFGYEPGFIERTYKPCAEDGEATGDLCWDRQAAHLVLPGITGELVWDAAKQLWRVANDEGWRVELRTGADNGDNDGEHWLVTGPDGTKYTFGAHKDAKSTWTVPVFGNDDAEPCHGPSFAGSWCQQGYRWTLDSVTDTHGDQVTYFYETETNHYGRAGSAANATPYVRAGRIARVDYGHRAGTAPTGRVLFTAAPRCVPGSACSPTRTADWPDTPWDLHCAGGSCGAAGPSFWGTQRLAKITTQVRQGAGYADVDSWVLDHVFPATDDHTSPALWLRSITRTGHVGGDASLPPVLFDGVRLANRVGAVDGLQPMNKWRMSRVYNETGGVTEIDYSPDRCDPATLPRQDTNEENCFPAYWLRQGASAPELGWFNKYVVNEVKEIDRVGGAPRKLTRYEYVDAGPAWRYDAAELVPTRFKTWGAWRGFQKVKVRTGENGAQTLTEHLFLRGMDDDLLIDGTRREVEVTDSQNKTYEDKPGYAGFARETVVRDAVTGAEISAQFQEPWLSDPTAVRHRDSGPLEARILKVDSVQTRKGDRVTQTRTKHDEVGNVVEVHDLGDVAVADDDVCTTTTYTRNTEAWVVDRPNRVLTTALPCGTTASPLDVISDDRTYYDGATSIDTPPTKGDVTRTERLAAWDGAQPVHSTVTRAAHDQHGRVIESFDALNARTTTAHEPATGGPVTKVTVTNPLGHTTSTELDPARGQTLATTDAEGRRAERALDPLGRVTAQWQAGRPTTESPTARHEYLIRNDGPAVVTTHRLRGNGEYATTHTLYDGLLRERQTQAASPNGGRVVTDTLYDAHGRVSRTNNAYYNPDPPAAELLLVEDVDVPSQEVVEYDGAGRTSAEALRTFGAEHHRTTYTHGPDRVSADPPAGGTPTTEITDVRGRLVELRQYTGDAPTGDFHATTYGYTRSGLRSSVTDAAGNTWRFDHDVRGRQVRAQDPDKGVATMTHDDKDRLTTVTDARGTTLTHTYDALDRRTAVFEGARKLTEWTFDTAPGGLGQPASSARFADGQAYRSEVLGYNANGLPTGTAVTIPDREGALAGRYESTVDYDAAGQVVATTLPAVGDLPAETLTTGHNALGLPVSLVSELLPYVSDTGFTGTGRTEYHVLGGRVTRGYGHDPATRRLTRQTTASEAGTVADVTVGHDPAGNVVSLHDAVSGDAQCFRHDSLRRLVDAWTSTDCSADPGVLGGPAPYWHTYGYDNAGNRTREVRHETGVTREHTYPAAGTPGAHRVTSVTSGTQVDSYGYDAAGNTVARPGQTLSWTAEGRLAEVRAGDAVTTFDYDADGARLLRRDPAGSTLYLAGTEVRAAGGAVTATRHYSFGGSTVAVRTGAGVTWLVDDQAGTAGVAIGADDLAVTVRRQFPFGAPRGTAPAWPGERGFVGGVTDGSTGLTHLGAREYDPELGTFVSADPLLNEEDPQQLAGYAYAGGSPVTNSDPSGLTSQYVPLPEPQGLVWDSALTAFRVAETGRHRALYTAHGPDPEPTRPAVATGAFTELVAQGLSGGWSPKVPPGYTTPPGATPETPNRPSPLPGVPVTSPYSDPGPGNWNVTCRTDGAVRTCTYTPVRQTHKPVGRTIGYDVIGDSGEYLREDDGIGYFDYGDGYFEERELWEYDRCKPWNPCDNKPGKIKGYSPPGLYDGKKNPTAGPAHDGKKKPSGSKGGSKGKKKK</sequence>
<dbReference type="PANTHER" id="PTHR32305">
    <property type="match status" value="1"/>
</dbReference>
<dbReference type="Proteomes" id="UP001500416">
    <property type="component" value="Unassembled WGS sequence"/>
</dbReference>
<dbReference type="RefSeq" id="WP_343936378.1">
    <property type="nucleotide sequence ID" value="NZ_BAAABU010000013.1"/>
</dbReference>
<evidence type="ECO:0000256" key="1">
    <source>
        <dbReference type="ARBA" id="ARBA00022737"/>
    </source>
</evidence>
<feature type="region of interest" description="Disordered" evidence="2">
    <location>
        <begin position="126"/>
        <end position="155"/>
    </location>
</feature>
<evidence type="ECO:0000313" key="4">
    <source>
        <dbReference type="EMBL" id="GAA0245250.1"/>
    </source>
</evidence>
<evidence type="ECO:0000259" key="3">
    <source>
        <dbReference type="Pfam" id="PF25023"/>
    </source>
</evidence>
<dbReference type="Pfam" id="PF05593">
    <property type="entry name" value="RHS_repeat"/>
    <property type="match status" value="2"/>
</dbReference>
<feature type="region of interest" description="Disordered" evidence="2">
    <location>
        <begin position="1666"/>
        <end position="1685"/>
    </location>
</feature>
<dbReference type="InterPro" id="IPR050708">
    <property type="entry name" value="T6SS_VgrG/RHS"/>
</dbReference>
<name>A0ABN0UBQ9_9PSEU</name>
<feature type="region of interest" description="Disordered" evidence="2">
    <location>
        <begin position="1864"/>
        <end position="1910"/>
    </location>
</feature>
<feature type="compositionally biased region" description="Polar residues" evidence="2">
    <location>
        <begin position="1673"/>
        <end position="1685"/>
    </location>
</feature>
<dbReference type="EMBL" id="BAAABU010000013">
    <property type="protein sequence ID" value="GAA0245250.1"/>
    <property type="molecule type" value="Genomic_DNA"/>
</dbReference>
<accession>A0ABN0UBQ9</accession>
<feature type="domain" description="Teneurin-like YD-shell" evidence="3">
    <location>
        <begin position="1438"/>
        <end position="1674"/>
    </location>
</feature>
<comment type="caution">
    <text evidence="4">The sequence shown here is derived from an EMBL/GenBank/DDBJ whole genome shotgun (WGS) entry which is preliminary data.</text>
</comment>
<organism evidence="4 5">
    <name type="scientific">Saccharothrix mutabilis subsp. mutabilis</name>
    <dbReference type="NCBI Taxonomy" id="66855"/>
    <lineage>
        <taxon>Bacteria</taxon>
        <taxon>Bacillati</taxon>
        <taxon>Actinomycetota</taxon>
        <taxon>Actinomycetes</taxon>
        <taxon>Pseudonocardiales</taxon>
        <taxon>Pseudonocardiaceae</taxon>
        <taxon>Saccharothrix</taxon>
    </lineage>
</organism>
<dbReference type="InterPro" id="IPR056823">
    <property type="entry name" value="TEN-like_YD-shell"/>
</dbReference>
<dbReference type="InterPro" id="IPR006530">
    <property type="entry name" value="YD"/>
</dbReference>
<evidence type="ECO:0000313" key="5">
    <source>
        <dbReference type="Proteomes" id="UP001500416"/>
    </source>
</evidence>
<keyword evidence="5" id="KW-1185">Reference proteome</keyword>
<feature type="region of interest" description="Disordered" evidence="2">
    <location>
        <begin position="1095"/>
        <end position="1115"/>
    </location>
</feature>
<dbReference type="PANTHER" id="PTHR32305:SF17">
    <property type="entry name" value="TRNA NUCLEASE WAPA"/>
    <property type="match status" value="1"/>
</dbReference>
<dbReference type="Pfam" id="PF25023">
    <property type="entry name" value="TEN_YD-shell"/>
    <property type="match status" value="1"/>
</dbReference>
<dbReference type="Gene3D" id="2.180.10.10">
    <property type="entry name" value="RHS repeat-associated core"/>
    <property type="match status" value="2"/>
</dbReference>
<protein>
    <submittedName>
        <fullName evidence="4">RHS repeat-associated core domain-containing protein</fullName>
    </submittedName>
</protein>
<evidence type="ECO:0000256" key="2">
    <source>
        <dbReference type="SAM" id="MobiDB-lite"/>
    </source>
</evidence>
<dbReference type="NCBIfam" id="TIGR03696">
    <property type="entry name" value="Rhs_assc_core"/>
    <property type="match status" value="1"/>
</dbReference>
<dbReference type="NCBIfam" id="TIGR01643">
    <property type="entry name" value="YD_repeat_2x"/>
    <property type="match status" value="2"/>
</dbReference>
<dbReference type="InterPro" id="IPR031325">
    <property type="entry name" value="RHS_repeat"/>
</dbReference>
<gene>
    <name evidence="4" type="ORF">GCM10010492_50760</name>
</gene>
<feature type="compositionally biased region" description="Basic and acidic residues" evidence="2">
    <location>
        <begin position="1095"/>
        <end position="1105"/>
    </location>
</feature>
<keyword evidence="1" id="KW-0677">Repeat</keyword>
<reference evidence="4 5" key="1">
    <citation type="journal article" date="2019" name="Int. J. Syst. Evol. Microbiol.">
        <title>The Global Catalogue of Microorganisms (GCM) 10K type strain sequencing project: providing services to taxonomists for standard genome sequencing and annotation.</title>
        <authorList>
            <consortium name="The Broad Institute Genomics Platform"/>
            <consortium name="The Broad Institute Genome Sequencing Center for Infectious Disease"/>
            <person name="Wu L."/>
            <person name="Ma J."/>
        </authorList>
    </citation>
    <scope>NUCLEOTIDE SEQUENCE [LARGE SCALE GENOMIC DNA]</scope>
    <source>
        <strain evidence="4 5">JCM 3380</strain>
    </source>
</reference>